<evidence type="ECO:0000313" key="1">
    <source>
        <dbReference type="EMBL" id="MBT1708577.1"/>
    </source>
</evidence>
<organism evidence="1 2">
    <name type="scientific">Dawidia cretensis</name>
    <dbReference type="NCBI Taxonomy" id="2782350"/>
    <lineage>
        <taxon>Bacteria</taxon>
        <taxon>Pseudomonadati</taxon>
        <taxon>Bacteroidota</taxon>
        <taxon>Cytophagia</taxon>
        <taxon>Cytophagales</taxon>
        <taxon>Chryseotaleaceae</taxon>
        <taxon>Dawidia</taxon>
    </lineage>
</organism>
<name>A0AAP2DYU3_9BACT</name>
<comment type="caution">
    <text evidence="1">The sequence shown here is derived from an EMBL/GenBank/DDBJ whole genome shotgun (WGS) entry which is preliminary data.</text>
</comment>
<accession>A0AAP2DYU3</accession>
<dbReference type="RefSeq" id="WP_254084167.1">
    <property type="nucleotide sequence ID" value="NZ_JAHESE010000007.1"/>
</dbReference>
<evidence type="ECO:0000313" key="2">
    <source>
        <dbReference type="Proteomes" id="UP001319080"/>
    </source>
</evidence>
<dbReference type="AlphaFoldDB" id="A0AAP2DYU3"/>
<dbReference type="EMBL" id="JAHESE010000007">
    <property type="protein sequence ID" value="MBT1708577.1"/>
    <property type="molecule type" value="Genomic_DNA"/>
</dbReference>
<protein>
    <submittedName>
        <fullName evidence="1">Uncharacterized protein</fullName>
    </submittedName>
</protein>
<sequence>MKKTLCSLPITGRIQAAILILYYRKSKMSLRLNKHQVNTKTKARSVEYAFHDALMCTMEWDADWQMSPDFDYLGSQT</sequence>
<dbReference type="Proteomes" id="UP001319080">
    <property type="component" value="Unassembled WGS sequence"/>
</dbReference>
<reference evidence="1 2" key="1">
    <citation type="submission" date="2021-05" db="EMBL/GenBank/DDBJ databases">
        <title>A Polyphasic approach of four new species of the genus Ohtaekwangia: Ohtaekwangia histidinii sp. nov., Ohtaekwangia cretensis sp. nov., Ohtaekwangia indiensis sp. nov., Ohtaekwangia reichenbachii sp. nov. from diverse environment.</title>
        <authorList>
            <person name="Octaviana S."/>
        </authorList>
    </citation>
    <scope>NUCLEOTIDE SEQUENCE [LARGE SCALE GENOMIC DNA]</scope>
    <source>
        <strain evidence="1 2">PWU5</strain>
    </source>
</reference>
<proteinExistence type="predicted"/>
<gene>
    <name evidence="1" type="ORF">KK062_10090</name>
</gene>
<keyword evidence="2" id="KW-1185">Reference proteome</keyword>